<evidence type="ECO:0000313" key="4">
    <source>
        <dbReference type="Proteomes" id="UP000270924"/>
    </source>
</evidence>
<evidence type="ECO:0000256" key="1">
    <source>
        <dbReference type="SAM" id="MobiDB-lite"/>
    </source>
</evidence>
<gene>
    <name evidence="3" type="ORF">WBA_LOCUS7903</name>
</gene>
<dbReference type="InParanoid" id="A0A3P7EDJ6"/>
<name>A0A3P7EDJ6_WUCBA</name>
<evidence type="ECO:0000259" key="2">
    <source>
        <dbReference type="Pfam" id="PF25085"/>
    </source>
</evidence>
<evidence type="ECO:0000313" key="3">
    <source>
        <dbReference type="EMBL" id="VDM14517.1"/>
    </source>
</evidence>
<dbReference type="AlphaFoldDB" id="A0A3P7EDJ6"/>
<organism evidence="3 4">
    <name type="scientific">Wuchereria bancrofti</name>
    <dbReference type="NCBI Taxonomy" id="6293"/>
    <lineage>
        <taxon>Eukaryota</taxon>
        <taxon>Metazoa</taxon>
        <taxon>Ecdysozoa</taxon>
        <taxon>Nematoda</taxon>
        <taxon>Chromadorea</taxon>
        <taxon>Rhabditida</taxon>
        <taxon>Spirurina</taxon>
        <taxon>Spiruromorpha</taxon>
        <taxon>Filarioidea</taxon>
        <taxon>Onchocercidae</taxon>
        <taxon>Wuchereria</taxon>
    </lineage>
</organism>
<proteinExistence type="predicted"/>
<accession>A0A3P7EDJ6</accession>
<dbReference type="Pfam" id="PF25085">
    <property type="entry name" value="DUF7802"/>
    <property type="match status" value="1"/>
</dbReference>
<feature type="region of interest" description="Disordered" evidence="1">
    <location>
        <begin position="89"/>
        <end position="110"/>
    </location>
</feature>
<sequence>MPEIVSGEPLEYYAICGTNFENRAGYITFICVILLYSKMSQKHLLPLQISKPKACSCTKTMQHSDHRYGLKSLKNLYGKKLSGGISQRALDDTELRHRSTPASKKSRLPMPNRLVGYLSKSSA</sequence>
<reference evidence="3 4" key="1">
    <citation type="submission" date="2018-11" db="EMBL/GenBank/DDBJ databases">
        <authorList>
            <consortium name="Pathogen Informatics"/>
        </authorList>
    </citation>
    <scope>NUCLEOTIDE SEQUENCE [LARGE SCALE GENOMIC DNA]</scope>
</reference>
<dbReference type="EMBL" id="UYWW01006042">
    <property type="protein sequence ID" value="VDM14517.1"/>
    <property type="molecule type" value="Genomic_DNA"/>
</dbReference>
<feature type="domain" description="DUF7802" evidence="2">
    <location>
        <begin position="3"/>
        <end position="34"/>
    </location>
</feature>
<dbReference type="InterPro" id="IPR056704">
    <property type="entry name" value="DUF7802"/>
</dbReference>
<dbReference type="OrthoDB" id="5839710at2759"/>
<keyword evidence="4" id="KW-1185">Reference proteome</keyword>
<dbReference type="Proteomes" id="UP000270924">
    <property type="component" value="Unassembled WGS sequence"/>
</dbReference>
<protein>
    <recommendedName>
        <fullName evidence="2">DUF7802 domain-containing protein</fullName>
    </recommendedName>
</protein>